<keyword evidence="3" id="KW-1185">Reference proteome</keyword>
<dbReference type="EMBL" id="BAABHS010000010">
    <property type="protein sequence ID" value="GAA4965880.1"/>
    <property type="molecule type" value="Genomic_DNA"/>
</dbReference>
<comment type="caution">
    <text evidence="2">The sequence shown here is derived from an EMBL/GenBank/DDBJ whole genome shotgun (WGS) entry which is preliminary data.</text>
</comment>
<feature type="compositionally biased region" description="Basic and acidic residues" evidence="1">
    <location>
        <begin position="1"/>
        <end position="16"/>
    </location>
</feature>
<accession>A0ABP9HAP8</accession>
<proteinExistence type="predicted"/>
<protein>
    <submittedName>
        <fullName evidence="2">Uncharacterized protein</fullName>
    </submittedName>
</protein>
<gene>
    <name evidence="2" type="ORF">GCM10023205_32910</name>
</gene>
<evidence type="ECO:0000313" key="2">
    <source>
        <dbReference type="EMBL" id="GAA4965880.1"/>
    </source>
</evidence>
<reference evidence="3" key="1">
    <citation type="journal article" date="2019" name="Int. J. Syst. Evol. Microbiol.">
        <title>The Global Catalogue of Microorganisms (GCM) 10K type strain sequencing project: providing services to taxonomists for standard genome sequencing and annotation.</title>
        <authorList>
            <consortium name="The Broad Institute Genomics Platform"/>
            <consortium name="The Broad Institute Genome Sequencing Center for Infectious Disease"/>
            <person name="Wu L."/>
            <person name="Ma J."/>
        </authorList>
    </citation>
    <scope>NUCLEOTIDE SEQUENCE [LARGE SCALE GENOMIC DNA]</scope>
    <source>
        <strain evidence="3">JCM 17986</strain>
    </source>
</reference>
<dbReference type="Proteomes" id="UP001500466">
    <property type="component" value="Unassembled WGS sequence"/>
</dbReference>
<dbReference type="RefSeq" id="WP_345676227.1">
    <property type="nucleotide sequence ID" value="NZ_BAABHS010000010.1"/>
</dbReference>
<evidence type="ECO:0000313" key="3">
    <source>
        <dbReference type="Proteomes" id="UP001500466"/>
    </source>
</evidence>
<feature type="region of interest" description="Disordered" evidence="1">
    <location>
        <begin position="1"/>
        <end position="33"/>
    </location>
</feature>
<organism evidence="2 3">
    <name type="scientific">Yinghuangia aomiensis</name>
    <dbReference type="NCBI Taxonomy" id="676205"/>
    <lineage>
        <taxon>Bacteria</taxon>
        <taxon>Bacillati</taxon>
        <taxon>Actinomycetota</taxon>
        <taxon>Actinomycetes</taxon>
        <taxon>Kitasatosporales</taxon>
        <taxon>Streptomycetaceae</taxon>
        <taxon>Yinghuangia</taxon>
    </lineage>
</organism>
<sequence>MSLEDAARRLADEQRNKNAAAATAAEARQARAATPTPEGLEFVGFCRNHGVAPVPIRGYRQKRWSGKTVTTVVGHGWPLDVWDGDSRGGLYLGVREDGTVVTLTGHGPFTLGGPVDPTDLPRWAVVTHPSLADLLVRAAGNILIKKENGALRPPF</sequence>
<name>A0ABP9HAP8_9ACTN</name>
<evidence type="ECO:0000256" key="1">
    <source>
        <dbReference type="SAM" id="MobiDB-lite"/>
    </source>
</evidence>
<feature type="compositionally biased region" description="Low complexity" evidence="1">
    <location>
        <begin position="19"/>
        <end position="33"/>
    </location>
</feature>